<dbReference type="InterPro" id="IPR001533">
    <property type="entry name" value="Pterin_deHydtase"/>
</dbReference>
<evidence type="ECO:0000313" key="6">
    <source>
        <dbReference type="EMBL" id="CAB4904008.1"/>
    </source>
</evidence>
<organism evidence="5">
    <name type="scientific">freshwater metagenome</name>
    <dbReference type="NCBI Taxonomy" id="449393"/>
    <lineage>
        <taxon>unclassified sequences</taxon>
        <taxon>metagenomes</taxon>
        <taxon>ecological metagenomes</taxon>
    </lineage>
</organism>
<evidence type="ECO:0000256" key="1">
    <source>
        <dbReference type="ARBA" id="ARBA00001554"/>
    </source>
</evidence>
<dbReference type="PANTHER" id="PTHR12599">
    <property type="entry name" value="PTERIN-4-ALPHA-CARBINOLAMINE DEHYDRATASE"/>
    <property type="match status" value="1"/>
</dbReference>
<protein>
    <recommendedName>
        <fullName evidence="3">4a-hydroxytetrahydrobiopterin dehydratase</fullName>
        <ecNumber evidence="3">4.2.1.96</ecNumber>
    </recommendedName>
</protein>
<accession>A0A6J6QYS9</accession>
<comment type="catalytic activity">
    <reaction evidence="1">
        <text>(4aS,6R)-4a-hydroxy-L-erythro-5,6,7,8-tetrahydrobiopterin = (6R)-L-erythro-6,7-dihydrobiopterin + H2O</text>
        <dbReference type="Rhea" id="RHEA:11920"/>
        <dbReference type="ChEBI" id="CHEBI:15377"/>
        <dbReference type="ChEBI" id="CHEBI:15642"/>
        <dbReference type="ChEBI" id="CHEBI:43120"/>
        <dbReference type="EC" id="4.2.1.96"/>
    </reaction>
</comment>
<dbReference type="Gene3D" id="3.30.1360.20">
    <property type="entry name" value="Transcriptional coactivator/pterin dehydratase"/>
    <property type="match status" value="1"/>
</dbReference>
<dbReference type="PANTHER" id="PTHR12599:SF0">
    <property type="entry name" value="PTERIN-4-ALPHA-CARBINOLAMINE DEHYDRATASE"/>
    <property type="match status" value="1"/>
</dbReference>
<dbReference type="AlphaFoldDB" id="A0A6J6QYS9"/>
<evidence type="ECO:0000313" key="8">
    <source>
        <dbReference type="EMBL" id="CAB5020979.1"/>
    </source>
</evidence>
<dbReference type="EMBL" id="CAFBMM010000023">
    <property type="protein sequence ID" value="CAB4904008.1"/>
    <property type="molecule type" value="Genomic_DNA"/>
</dbReference>
<evidence type="ECO:0000256" key="4">
    <source>
        <dbReference type="ARBA" id="ARBA00023239"/>
    </source>
</evidence>
<dbReference type="InterPro" id="IPR036428">
    <property type="entry name" value="PCD_sf"/>
</dbReference>
<dbReference type="GO" id="GO:0006729">
    <property type="term" value="P:tetrahydrobiopterin biosynthetic process"/>
    <property type="evidence" value="ECO:0007669"/>
    <property type="project" value="InterPro"/>
</dbReference>
<dbReference type="EMBL" id="CAFBPQ010000014">
    <property type="protein sequence ID" value="CAB5020979.1"/>
    <property type="molecule type" value="Genomic_DNA"/>
</dbReference>
<dbReference type="GO" id="GO:0008124">
    <property type="term" value="F:4-alpha-hydroxytetrahydrobiopterin dehydratase activity"/>
    <property type="evidence" value="ECO:0007669"/>
    <property type="project" value="UniProtKB-EC"/>
</dbReference>
<comment type="similarity">
    <text evidence="2">Belongs to the pterin-4-alpha-carbinolamine dehydratase family.</text>
</comment>
<dbReference type="EC" id="4.2.1.96" evidence="3"/>
<evidence type="ECO:0000256" key="2">
    <source>
        <dbReference type="ARBA" id="ARBA00006472"/>
    </source>
</evidence>
<proteinExistence type="inferred from homology"/>
<gene>
    <name evidence="5" type="ORF">UFOPK2683_00270</name>
    <name evidence="6" type="ORF">UFOPK3605_00646</name>
    <name evidence="7" type="ORF">UFOPK3897_00498</name>
    <name evidence="8" type="ORF">UFOPK4121_00657</name>
</gene>
<evidence type="ECO:0000256" key="3">
    <source>
        <dbReference type="ARBA" id="ARBA00013252"/>
    </source>
</evidence>
<dbReference type="EMBL" id="CAFBOF010000006">
    <property type="protein sequence ID" value="CAB4971847.1"/>
    <property type="molecule type" value="Genomic_DNA"/>
</dbReference>
<dbReference type="Pfam" id="PF01329">
    <property type="entry name" value="Pterin_4a"/>
    <property type="match status" value="1"/>
</dbReference>
<name>A0A6J6QYS9_9ZZZZ</name>
<dbReference type="CDD" id="cd00488">
    <property type="entry name" value="PCD_DCoH"/>
    <property type="match status" value="1"/>
</dbReference>
<dbReference type="SUPFAM" id="SSF55248">
    <property type="entry name" value="PCD-like"/>
    <property type="match status" value="1"/>
</dbReference>
<dbReference type="EMBL" id="CAEZYK010000009">
    <property type="protein sequence ID" value="CAB4716012.1"/>
    <property type="molecule type" value="Genomic_DNA"/>
</dbReference>
<evidence type="ECO:0000313" key="5">
    <source>
        <dbReference type="EMBL" id="CAB4716012.1"/>
    </source>
</evidence>
<keyword evidence="4" id="KW-0456">Lyase</keyword>
<dbReference type="NCBIfam" id="NF002017">
    <property type="entry name" value="PRK00823.1-2"/>
    <property type="match status" value="1"/>
</dbReference>
<evidence type="ECO:0000313" key="7">
    <source>
        <dbReference type="EMBL" id="CAB4971847.1"/>
    </source>
</evidence>
<dbReference type="HAMAP" id="MF_00434">
    <property type="entry name" value="Pterin_4_alpha"/>
    <property type="match status" value="1"/>
</dbReference>
<reference evidence="5" key="1">
    <citation type="submission" date="2020-05" db="EMBL/GenBank/DDBJ databases">
        <authorList>
            <person name="Chiriac C."/>
            <person name="Salcher M."/>
            <person name="Ghai R."/>
            <person name="Kavagutti S V."/>
        </authorList>
    </citation>
    <scope>NUCLEOTIDE SEQUENCE</scope>
</reference>
<sequence length="90" mass="10176">MLNETEIIAEQENVPKWERIGNEIVRTYELDDFPAAISFVGRVADLSEAANHHPDIDIRYRKVRIALTTHDAGGLTKLDFSLAQEIDQAL</sequence>